<dbReference type="AlphaFoldDB" id="A0A7X5XSM9"/>
<dbReference type="Pfam" id="PF20901">
    <property type="entry name" value="Sf6_terminase"/>
    <property type="match status" value="1"/>
</dbReference>
<sequence>MAKQFKATERKAVQTAICERLIEGDSLRTICAADNMPAMSTVFRWLAEDSDEALAFSEQYARAREAQADAIFDEIIEIADDGRNDYVEKLRQDGEKDTAFDAEHVQRSRLRVDARKWVSSKLAPKKYGDDIRLRHANADGGRLRRDYTDEEMFVRLASLSAAAQKFSAGES</sequence>
<gene>
    <name evidence="1" type="ORF">GGR90_002758</name>
</gene>
<keyword evidence="2" id="KW-1185">Reference proteome</keyword>
<dbReference type="Gene3D" id="1.10.10.60">
    <property type="entry name" value="Homeodomain-like"/>
    <property type="match status" value="1"/>
</dbReference>
<comment type="caution">
    <text evidence="1">The sequence shown here is derived from an EMBL/GenBank/DDBJ whole genome shotgun (WGS) entry which is preliminary data.</text>
</comment>
<dbReference type="Proteomes" id="UP000535078">
    <property type="component" value="Unassembled WGS sequence"/>
</dbReference>
<dbReference type="EMBL" id="JAATIT010000003">
    <property type="protein sequence ID" value="NJB90564.1"/>
    <property type="molecule type" value="Genomic_DNA"/>
</dbReference>
<accession>A0A7X5XSM9</accession>
<organism evidence="1 2">
    <name type="scientific">Sphingopyxis italica</name>
    <dbReference type="NCBI Taxonomy" id="1129133"/>
    <lineage>
        <taxon>Bacteria</taxon>
        <taxon>Pseudomonadati</taxon>
        <taxon>Pseudomonadota</taxon>
        <taxon>Alphaproteobacteria</taxon>
        <taxon>Sphingomonadales</taxon>
        <taxon>Sphingomonadaceae</taxon>
        <taxon>Sphingopyxis</taxon>
    </lineage>
</organism>
<name>A0A7X5XSM9_9SPHN</name>
<dbReference type="InterPro" id="IPR048683">
    <property type="entry name" value="Sf6_terminase"/>
</dbReference>
<evidence type="ECO:0000313" key="2">
    <source>
        <dbReference type="Proteomes" id="UP000535078"/>
    </source>
</evidence>
<protein>
    <recommendedName>
        <fullName evidence="3">Terminase small subunit protein</fullName>
    </recommendedName>
</protein>
<evidence type="ECO:0000313" key="1">
    <source>
        <dbReference type="EMBL" id="NJB90564.1"/>
    </source>
</evidence>
<reference evidence="1 2" key="1">
    <citation type="submission" date="2020-03" db="EMBL/GenBank/DDBJ databases">
        <title>Genomic Encyclopedia of Type Strains, Phase IV (KMG-IV): sequencing the most valuable type-strain genomes for metagenomic binning, comparative biology and taxonomic classification.</title>
        <authorList>
            <person name="Goeker M."/>
        </authorList>
    </citation>
    <scope>NUCLEOTIDE SEQUENCE [LARGE SCALE GENOMIC DNA]</scope>
    <source>
        <strain evidence="1 2">DSM 25229</strain>
    </source>
</reference>
<proteinExistence type="predicted"/>
<evidence type="ECO:0008006" key="3">
    <source>
        <dbReference type="Google" id="ProtNLM"/>
    </source>
</evidence>
<dbReference type="RefSeq" id="WP_209023748.1">
    <property type="nucleotide sequence ID" value="NZ_JAATIT010000003.1"/>
</dbReference>